<proteinExistence type="predicted"/>
<dbReference type="PANTHER" id="PTHR23122">
    <property type="entry name" value="MEMBRANE-ASSOCIATED GUANYLATE KINASE MAGUK"/>
    <property type="match status" value="1"/>
</dbReference>
<name>A0A8S3SBQ1_MYTED</name>
<organism evidence="2 3">
    <name type="scientific">Mytilus edulis</name>
    <name type="common">Blue mussel</name>
    <dbReference type="NCBI Taxonomy" id="6550"/>
    <lineage>
        <taxon>Eukaryota</taxon>
        <taxon>Metazoa</taxon>
        <taxon>Spiralia</taxon>
        <taxon>Lophotrochozoa</taxon>
        <taxon>Mollusca</taxon>
        <taxon>Bivalvia</taxon>
        <taxon>Autobranchia</taxon>
        <taxon>Pteriomorphia</taxon>
        <taxon>Mytilida</taxon>
        <taxon>Mytiloidea</taxon>
        <taxon>Mytilidae</taxon>
        <taxon>Mytilinae</taxon>
        <taxon>Mytilus</taxon>
    </lineage>
</organism>
<dbReference type="InterPro" id="IPR050716">
    <property type="entry name" value="MAGUK"/>
</dbReference>
<dbReference type="Pfam" id="PF02828">
    <property type="entry name" value="L27"/>
    <property type="match status" value="1"/>
</dbReference>
<dbReference type="OrthoDB" id="65789at2759"/>
<keyword evidence="3" id="KW-1185">Reference proteome</keyword>
<comment type="caution">
    <text evidence="2">The sequence shown here is derived from an EMBL/GenBank/DDBJ whole genome shotgun (WGS) entry which is preliminary data.</text>
</comment>
<dbReference type="InterPro" id="IPR036034">
    <property type="entry name" value="PDZ_sf"/>
</dbReference>
<dbReference type="InterPro" id="IPR014775">
    <property type="entry name" value="L27_C"/>
</dbReference>
<dbReference type="SMART" id="SM00569">
    <property type="entry name" value="L27"/>
    <property type="match status" value="2"/>
</dbReference>
<dbReference type="SMART" id="SM00228">
    <property type="entry name" value="PDZ"/>
    <property type="match status" value="2"/>
</dbReference>
<reference evidence="2" key="1">
    <citation type="submission" date="2021-03" db="EMBL/GenBank/DDBJ databases">
        <authorList>
            <person name="Bekaert M."/>
        </authorList>
    </citation>
    <scope>NUCLEOTIDE SEQUENCE</scope>
</reference>
<dbReference type="Gene3D" id="1.10.287.650">
    <property type="entry name" value="L27 domain"/>
    <property type="match status" value="1"/>
</dbReference>
<dbReference type="Proteomes" id="UP000683360">
    <property type="component" value="Unassembled WGS sequence"/>
</dbReference>
<sequence length="312" mass="34337">MPAATTDSQETALDCLHDLRSQLDDIGDRTGARDADLDFLKSFLTDPVVQKIAQADDELKLPMSNPPSDVRGEKLLADVNNVIQKVVGTANGRDLDEILSDPHIGALMKAYDDVADKNYEEELYETNKLAQPPPPVFSAVADHVRLVSIKKDKTTSLGITVKIDENFNLRIARVLAGSVIDKQGMLHVNDIIKEVNGIPVATPEQLMDIIRVAESEITFKIVPTMQDINFKTQKVVGTANGRDLDEILSDPHIGGITVKIDENFNLRIARVLAGSVIDKQGMLHVNDIIKEVNGIPISHAEQLMDIIRVVRE</sequence>
<feature type="domain" description="PDZ" evidence="1">
    <location>
        <begin position="255"/>
        <end position="312"/>
    </location>
</feature>
<dbReference type="Pfam" id="PF00595">
    <property type="entry name" value="PDZ"/>
    <property type="match status" value="2"/>
</dbReference>
<dbReference type="AlphaFoldDB" id="A0A8S3SBQ1"/>
<dbReference type="SUPFAM" id="SSF101288">
    <property type="entry name" value="L27 domain"/>
    <property type="match status" value="1"/>
</dbReference>
<evidence type="ECO:0000313" key="2">
    <source>
        <dbReference type="EMBL" id="CAG2217792.1"/>
    </source>
</evidence>
<dbReference type="PROSITE" id="PS50106">
    <property type="entry name" value="PDZ"/>
    <property type="match status" value="2"/>
</dbReference>
<evidence type="ECO:0000259" key="1">
    <source>
        <dbReference type="PROSITE" id="PS50106"/>
    </source>
</evidence>
<dbReference type="EMBL" id="CAJPWZ010001576">
    <property type="protein sequence ID" value="CAG2217792.1"/>
    <property type="molecule type" value="Genomic_DNA"/>
</dbReference>
<dbReference type="SUPFAM" id="SSF50156">
    <property type="entry name" value="PDZ domain-like"/>
    <property type="match status" value="2"/>
</dbReference>
<gene>
    <name evidence="2" type="ORF">MEDL_31435</name>
</gene>
<dbReference type="InterPro" id="IPR036892">
    <property type="entry name" value="L27_dom_sf"/>
</dbReference>
<feature type="domain" description="PDZ" evidence="1">
    <location>
        <begin position="146"/>
        <end position="225"/>
    </location>
</feature>
<evidence type="ECO:0000313" key="3">
    <source>
        <dbReference type="Proteomes" id="UP000683360"/>
    </source>
</evidence>
<protein>
    <recommendedName>
        <fullName evidence="1">PDZ domain-containing protein</fullName>
    </recommendedName>
</protein>
<dbReference type="Gene3D" id="2.30.42.10">
    <property type="match status" value="2"/>
</dbReference>
<dbReference type="InterPro" id="IPR004172">
    <property type="entry name" value="L27_dom"/>
</dbReference>
<dbReference type="InterPro" id="IPR001478">
    <property type="entry name" value="PDZ"/>
</dbReference>
<accession>A0A8S3SBQ1</accession>